<evidence type="ECO:0000256" key="7">
    <source>
        <dbReference type="ARBA" id="ARBA00022989"/>
    </source>
</evidence>
<evidence type="ECO:0000256" key="2">
    <source>
        <dbReference type="ARBA" id="ARBA00022448"/>
    </source>
</evidence>
<organism evidence="10 11">
    <name type="scientific">Leclercia adecarboxylata</name>
    <dbReference type="NCBI Taxonomy" id="83655"/>
    <lineage>
        <taxon>Bacteria</taxon>
        <taxon>Pseudomonadati</taxon>
        <taxon>Pseudomonadota</taxon>
        <taxon>Gammaproteobacteria</taxon>
        <taxon>Enterobacterales</taxon>
        <taxon>Enterobacteriaceae</taxon>
        <taxon>Leclercia</taxon>
    </lineage>
</organism>
<dbReference type="InterPro" id="IPR004684">
    <property type="entry name" value="2keto-3dGluconate_permease"/>
</dbReference>
<reference evidence="10 11" key="1">
    <citation type="submission" date="2019-05" db="EMBL/GenBank/DDBJ databases">
        <authorList>
            <consortium name="Pathogen Informatics"/>
        </authorList>
    </citation>
    <scope>NUCLEOTIDE SEQUENCE [LARGE SCALE GENOMIC DNA]</scope>
    <source>
        <strain evidence="10 11">NCTC13032</strain>
    </source>
</reference>
<dbReference type="Pfam" id="PF03812">
    <property type="entry name" value="KdgT"/>
    <property type="match status" value="1"/>
</dbReference>
<feature type="transmembrane region" description="Helical" evidence="9">
    <location>
        <begin position="12"/>
        <end position="29"/>
    </location>
</feature>
<keyword evidence="8 9" id="KW-0472">Membrane</keyword>
<keyword evidence="4" id="KW-0762">Sugar transport</keyword>
<evidence type="ECO:0000313" key="10">
    <source>
        <dbReference type="EMBL" id="VTP62693.1"/>
    </source>
</evidence>
<keyword evidence="5 9" id="KW-0812">Transmembrane</keyword>
<dbReference type="Proteomes" id="UP000310719">
    <property type="component" value="Chromosome"/>
</dbReference>
<accession>A0A4V6JH44</accession>
<keyword evidence="7 9" id="KW-1133">Transmembrane helix</keyword>
<evidence type="ECO:0000256" key="8">
    <source>
        <dbReference type="ARBA" id="ARBA00023136"/>
    </source>
</evidence>
<keyword evidence="6" id="KW-0769">Symport</keyword>
<evidence type="ECO:0000313" key="11">
    <source>
        <dbReference type="Proteomes" id="UP000310719"/>
    </source>
</evidence>
<evidence type="ECO:0000256" key="3">
    <source>
        <dbReference type="ARBA" id="ARBA00022475"/>
    </source>
</evidence>
<dbReference type="GO" id="GO:0015649">
    <property type="term" value="F:2-keto-3-deoxygluconate:proton symporter activity"/>
    <property type="evidence" value="ECO:0007669"/>
    <property type="project" value="InterPro"/>
</dbReference>
<proteinExistence type="inferred from homology"/>
<evidence type="ECO:0000256" key="4">
    <source>
        <dbReference type="ARBA" id="ARBA00022597"/>
    </source>
</evidence>
<dbReference type="GO" id="GO:0016020">
    <property type="term" value="C:membrane"/>
    <property type="evidence" value="ECO:0007669"/>
    <property type="project" value="InterPro"/>
</dbReference>
<dbReference type="AlphaFoldDB" id="A0A4V6JH44"/>
<keyword evidence="2" id="KW-0813">Transport</keyword>
<sequence length="40" mass="4166">MKIKATIERIPGGMMLVPLVLGAILNTLAPNTGAYFGGVH</sequence>
<evidence type="ECO:0000256" key="6">
    <source>
        <dbReference type="ARBA" id="ARBA00022847"/>
    </source>
</evidence>
<name>A0A4V6JH44_9ENTR</name>
<dbReference type="EMBL" id="LR590464">
    <property type="protein sequence ID" value="VTP62693.1"/>
    <property type="molecule type" value="Genomic_DNA"/>
</dbReference>
<keyword evidence="3" id="KW-1003">Cell membrane</keyword>
<protein>
    <submittedName>
        <fullName evidence="10">2-keto-3-deoxygluconate permease</fullName>
    </submittedName>
</protein>
<evidence type="ECO:0000256" key="1">
    <source>
        <dbReference type="ARBA" id="ARBA00006430"/>
    </source>
</evidence>
<comment type="similarity">
    <text evidence="1">Belongs to the KdgT transporter family.</text>
</comment>
<gene>
    <name evidence="10" type="primary">kdgT_2</name>
    <name evidence="10" type="ORF">NCTC13032_00480</name>
</gene>
<evidence type="ECO:0000256" key="9">
    <source>
        <dbReference type="SAM" id="Phobius"/>
    </source>
</evidence>
<evidence type="ECO:0000256" key="5">
    <source>
        <dbReference type="ARBA" id="ARBA00022692"/>
    </source>
</evidence>